<evidence type="ECO:0000313" key="2">
    <source>
        <dbReference type="EMBL" id="KJV05291.1"/>
    </source>
</evidence>
<dbReference type="SUPFAM" id="SSF110857">
    <property type="entry name" value="Gamma-glutamyl cyclotransferase-like"/>
    <property type="match status" value="1"/>
</dbReference>
<keyword evidence="3" id="KW-1185">Reference proteome</keyword>
<dbReference type="AlphaFoldDB" id="A0A0F3IEW2"/>
<sequence>MICSNYLFVYGSLRTLLCSPHSFAFSKADCRFISHAYLTARLYQIADYPGVIASTQPDEKVYGELYYITNTNVLTILDEYEECTRHFAEPHEYVRKCLPVQLTTGKTVNAWVYVYNRDVSGLKRIISGDYLA</sequence>
<gene>
    <name evidence="2" type="ORF">VZ94_19215</name>
</gene>
<reference evidence="2 3" key="2">
    <citation type="journal article" date="2016" name="Microb. Ecol.">
        <title>Genome Characteristics of a Novel Type I Methanotroph (Sn10-6) Isolated from a Flooded Indian Rice Field.</title>
        <authorList>
            <person name="Rahalkar M.C."/>
            <person name="Pandit P.S."/>
            <person name="Dhakephalkar P.K."/>
            <person name="Pore S."/>
            <person name="Arora P."/>
            <person name="Kapse N."/>
        </authorList>
    </citation>
    <scope>NUCLEOTIDE SEQUENCE [LARGE SCALE GENOMIC DNA]</scope>
    <source>
        <strain evidence="2 3">Sn10-6</strain>
    </source>
</reference>
<dbReference type="InterPro" id="IPR009288">
    <property type="entry name" value="AIG2-like_dom"/>
</dbReference>
<name>A0A0F3IEW2_9GAMM</name>
<dbReference type="CDD" id="cd06661">
    <property type="entry name" value="GGCT_like"/>
    <property type="match status" value="1"/>
</dbReference>
<dbReference type="Proteomes" id="UP000033684">
    <property type="component" value="Unassembled WGS sequence"/>
</dbReference>
<accession>A0A0F3IEW2</accession>
<comment type="caution">
    <text evidence="2">The sequence shown here is derived from an EMBL/GenBank/DDBJ whole genome shotgun (WGS) entry which is preliminary data.</text>
</comment>
<dbReference type="OrthoDB" id="482277at2"/>
<evidence type="ECO:0000313" key="3">
    <source>
        <dbReference type="Proteomes" id="UP000033684"/>
    </source>
</evidence>
<dbReference type="Pfam" id="PF06094">
    <property type="entry name" value="GGACT"/>
    <property type="match status" value="1"/>
</dbReference>
<reference evidence="3" key="1">
    <citation type="submission" date="2015-03" db="EMBL/GenBank/DDBJ databases">
        <title>Draft genome sequence of a novel methanotroph (Sn10-6) isolated from flooded ricefield rhizosphere in India.</title>
        <authorList>
            <person name="Pandit P.S."/>
            <person name="Pore S.D."/>
            <person name="Arora P."/>
            <person name="Kapse N.G."/>
            <person name="Dhakephalkar P.K."/>
            <person name="Rahalkar M.C."/>
        </authorList>
    </citation>
    <scope>NUCLEOTIDE SEQUENCE [LARGE SCALE GENOMIC DNA]</scope>
    <source>
        <strain evidence="3">Sn10-6</strain>
    </source>
</reference>
<proteinExistence type="predicted"/>
<evidence type="ECO:0000259" key="1">
    <source>
        <dbReference type="Pfam" id="PF06094"/>
    </source>
</evidence>
<dbReference type="RefSeq" id="WP_045780471.1">
    <property type="nucleotide sequence ID" value="NZ_LAJX01000253.1"/>
</dbReference>
<dbReference type="EMBL" id="LAJX01000253">
    <property type="protein sequence ID" value="KJV05291.1"/>
    <property type="molecule type" value="Genomic_DNA"/>
</dbReference>
<organism evidence="2 3">
    <name type="scientific">Methylocucumis oryzae</name>
    <dbReference type="NCBI Taxonomy" id="1632867"/>
    <lineage>
        <taxon>Bacteria</taxon>
        <taxon>Pseudomonadati</taxon>
        <taxon>Pseudomonadota</taxon>
        <taxon>Gammaproteobacteria</taxon>
        <taxon>Methylococcales</taxon>
        <taxon>Methylococcaceae</taxon>
        <taxon>Methylocucumis</taxon>
    </lineage>
</organism>
<dbReference type="Gene3D" id="3.10.490.10">
    <property type="entry name" value="Gamma-glutamyl cyclotransferase-like"/>
    <property type="match status" value="1"/>
</dbReference>
<feature type="domain" description="Gamma-glutamylcyclotransferase AIG2-like" evidence="1">
    <location>
        <begin position="7"/>
        <end position="131"/>
    </location>
</feature>
<dbReference type="InterPro" id="IPR013024">
    <property type="entry name" value="GGCT-like"/>
</dbReference>
<dbReference type="InterPro" id="IPR036568">
    <property type="entry name" value="GGCT-like_sf"/>
</dbReference>
<protein>
    <recommendedName>
        <fullName evidence="1">Gamma-glutamylcyclotransferase AIG2-like domain-containing protein</fullName>
    </recommendedName>
</protein>